<dbReference type="RefSeq" id="WP_046348175.1">
    <property type="nucleotide sequence ID" value="NZ_BBWU01000029.1"/>
</dbReference>
<feature type="domain" description="Rcc01698-like C-terminal" evidence="2">
    <location>
        <begin position="471"/>
        <end position="566"/>
    </location>
</feature>
<sequence>MATLVLMAAGSVLGPAGRAVGALIGQSIDAQIFKLKGREGPRLQDLKIQMSSYGAPIPKLFGTMRVAGTVIWATDLVEHRSKQGGGKGRPSTTTYSYTASFAVLLSARPIRSVGRIWADGNLLRGIAGDWKSETAFRLHLGDEDQDADPFIASAEGLNGTPAYRGCAYAVFENMALGPFGNRIPSLSFEIEADSGPTPLGPILAELSGDALVASGGTALRGFAASGDSVRAVVETLGQAVPIILRTEDDGLRMVEDLDEPFVLDAEELAEARSETLAADSEVPGLLALSYYEPARDYQAGVQQARRPAGRRTDRIELAASLEAGEARALAEAALARRVRERGQQSVKCGWARLPLSPGAIVRVADQAGLWRVTARSIDREGVRLDLKRVAIESMAVQPAEPGRNVTAPDRVHGPTVLHLLDLPNLTDSAPTTPRLYIAAAGASPGWRRATLMASLDGGASWAGIGGTAAPAVIGTTISALPPAGEALLDTAHKLDVQLLHNEMQLEDADPDRLIGGANLALVGNELIQFGRAAPLGEGCWRLSQLMRGRRGTGWAAVEHAAGDRFVLIEPETLFAYDPPLSAAGADVQILASGIGDPIPVVASAAAIGEALRPPPPVHVSAERRDDGGFALHWIRESRVGWSWLDASDAPLGEDSERYRLTIMRADGTERSYELGSAGFDYAAADVSVDASVGPTVTISVVQIGTSAASRAAAITLTL</sequence>
<evidence type="ECO:0000259" key="1">
    <source>
        <dbReference type="Pfam" id="PF13550"/>
    </source>
</evidence>
<dbReference type="AlphaFoldDB" id="A0A0E9MP63"/>
<dbReference type="OrthoDB" id="8445115at2"/>
<dbReference type="STRING" id="1219043.SCH01S_29_00370"/>
<dbReference type="EMBL" id="BBWU01000029">
    <property type="protein sequence ID" value="GAO39349.1"/>
    <property type="molecule type" value="Genomic_DNA"/>
</dbReference>
<accession>A0A0E9MP63</accession>
<dbReference type="InterPro" id="IPR032876">
    <property type="entry name" value="J_dom"/>
</dbReference>
<organism evidence="3 4">
    <name type="scientific">Sphingomonas changbaiensis NBRC 104936</name>
    <dbReference type="NCBI Taxonomy" id="1219043"/>
    <lineage>
        <taxon>Bacteria</taxon>
        <taxon>Pseudomonadati</taxon>
        <taxon>Pseudomonadota</taxon>
        <taxon>Alphaproteobacteria</taxon>
        <taxon>Sphingomonadales</taxon>
        <taxon>Sphingomonadaceae</taxon>
        <taxon>Sphingomonas</taxon>
    </lineage>
</organism>
<reference evidence="3 4" key="1">
    <citation type="submission" date="2015-04" db="EMBL/GenBank/DDBJ databases">
        <title>Whole genome shotgun sequence of Sphingomonas changbaiensis NBRC 104936.</title>
        <authorList>
            <person name="Katano-Makiyama Y."/>
            <person name="Hosoyama A."/>
            <person name="Hashimoto M."/>
            <person name="Noguchi M."/>
            <person name="Tsuchikane K."/>
            <person name="Ohji S."/>
            <person name="Yamazoe A."/>
            <person name="Ichikawa N."/>
            <person name="Kimura A."/>
            <person name="Fujita N."/>
        </authorList>
    </citation>
    <scope>NUCLEOTIDE SEQUENCE [LARGE SCALE GENOMIC DNA]</scope>
    <source>
        <strain evidence="3 4">NBRC 104936</strain>
    </source>
</reference>
<protein>
    <submittedName>
        <fullName evidence="3">Uncharacterized protein</fullName>
    </submittedName>
</protein>
<dbReference type="InterPro" id="IPR056490">
    <property type="entry name" value="Rcc01698_C"/>
</dbReference>
<dbReference type="Proteomes" id="UP000033202">
    <property type="component" value="Unassembled WGS sequence"/>
</dbReference>
<comment type="caution">
    <text evidence="3">The sequence shown here is derived from an EMBL/GenBank/DDBJ whole genome shotgun (WGS) entry which is preliminary data.</text>
</comment>
<dbReference type="Pfam" id="PF23666">
    <property type="entry name" value="Rcc01698_C"/>
    <property type="match status" value="1"/>
</dbReference>
<keyword evidence="4" id="KW-1185">Reference proteome</keyword>
<evidence type="ECO:0000259" key="2">
    <source>
        <dbReference type="Pfam" id="PF23666"/>
    </source>
</evidence>
<evidence type="ECO:0000313" key="3">
    <source>
        <dbReference type="EMBL" id="GAO39349.1"/>
    </source>
</evidence>
<gene>
    <name evidence="3" type="ORF">SCH01S_29_00370</name>
</gene>
<dbReference type="Pfam" id="PF13550">
    <property type="entry name" value="Phage-tail_3"/>
    <property type="match status" value="1"/>
</dbReference>
<proteinExistence type="predicted"/>
<name>A0A0E9MP63_9SPHN</name>
<evidence type="ECO:0000313" key="4">
    <source>
        <dbReference type="Proteomes" id="UP000033202"/>
    </source>
</evidence>
<feature type="domain" description="Tip attachment protein J" evidence="1">
    <location>
        <begin position="227"/>
        <end position="374"/>
    </location>
</feature>